<keyword evidence="7 8" id="KW-0472">Membrane</keyword>
<keyword evidence="5" id="KW-0653">Protein transport</keyword>
<dbReference type="PANTHER" id="PTHR22601">
    <property type="entry name" value="ISP4 LIKE PROTEIN"/>
    <property type="match status" value="1"/>
</dbReference>
<feature type="transmembrane region" description="Helical" evidence="8">
    <location>
        <begin position="79"/>
        <end position="97"/>
    </location>
</feature>
<evidence type="ECO:0000256" key="7">
    <source>
        <dbReference type="ARBA" id="ARBA00023136"/>
    </source>
</evidence>
<dbReference type="InterPro" id="IPR001214">
    <property type="entry name" value="SET_dom"/>
</dbReference>
<keyword evidence="3 8" id="KW-0812">Transmembrane</keyword>
<feature type="transmembrane region" description="Helical" evidence="8">
    <location>
        <begin position="315"/>
        <end position="339"/>
    </location>
</feature>
<evidence type="ECO:0000256" key="8">
    <source>
        <dbReference type="SAM" id="Phobius"/>
    </source>
</evidence>
<evidence type="ECO:0000256" key="5">
    <source>
        <dbReference type="ARBA" id="ARBA00022927"/>
    </source>
</evidence>
<dbReference type="NCBIfam" id="TIGR00728">
    <property type="entry name" value="OPT_sfam"/>
    <property type="match status" value="1"/>
</dbReference>
<evidence type="ECO:0000313" key="11">
    <source>
        <dbReference type="Proteomes" id="UP000663860"/>
    </source>
</evidence>
<dbReference type="SUPFAM" id="SSF82199">
    <property type="entry name" value="SET domain"/>
    <property type="match status" value="1"/>
</dbReference>
<organism evidence="10 11">
    <name type="scientific">Adineta steineri</name>
    <dbReference type="NCBI Taxonomy" id="433720"/>
    <lineage>
        <taxon>Eukaryota</taxon>
        <taxon>Metazoa</taxon>
        <taxon>Spiralia</taxon>
        <taxon>Gnathifera</taxon>
        <taxon>Rotifera</taxon>
        <taxon>Eurotatoria</taxon>
        <taxon>Bdelloidea</taxon>
        <taxon>Adinetida</taxon>
        <taxon>Adinetidae</taxon>
        <taxon>Adineta</taxon>
    </lineage>
</organism>
<protein>
    <recommendedName>
        <fullName evidence="9">SET domain-containing protein</fullName>
    </recommendedName>
</protein>
<dbReference type="InterPro" id="IPR004813">
    <property type="entry name" value="OPT"/>
</dbReference>
<evidence type="ECO:0000313" key="10">
    <source>
        <dbReference type="EMBL" id="CAF0876967.1"/>
    </source>
</evidence>
<dbReference type="Pfam" id="PF03169">
    <property type="entry name" value="OPT"/>
    <property type="match status" value="1"/>
</dbReference>
<dbReference type="InterPro" id="IPR046341">
    <property type="entry name" value="SET_dom_sf"/>
</dbReference>
<dbReference type="AlphaFoldDB" id="A0A813XVH0"/>
<dbReference type="PROSITE" id="PS50280">
    <property type="entry name" value="SET"/>
    <property type="match status" value="1"/>
</dbReference>
<reference evidence="10" key="1">
    <citation type="submission" date="2021-02" db="EMBL/GenBank/DDBJ databases">
        <authorList>
            <person name="Nowell W R."/>
        </authorList>
    </citation>
    <scope>NUCLEOTIDE SEQUENCE</scope>
</reference>
<evidence type="ECO:0000256" key="6">
    <source>
        <dbReference type="ARBA" id="ARBA00022989"/>
    </source>
</evidence>
<feature type="transmembrane region" description="Helical" evidence="8">
    <location>
        <begin position="178"/>
        <end position="198"/>
    </location>
</feature>
<dbReference type="GO" id="GO:0016020">
    <property type="term" value="C:membrane"/>
    <property type="evidence" value="ECO:0007669"/>
    <property type="project" value="UniProtKB-SubCell"/>
</dbReference>
<dbReference type="Proteomes" id="UP000663860">
    <property type="component" value="Unassembled WGS sequence"/>
</dbReference>
<dbReference type="Pfam" id="PF00856">
    <property type="entry name" value="SET"/>
    <property type="match status" value="1"/>
</dbReference>
<proteinExistence type="predicted"/>
<name>A0A813XVH0_9BILA</name>
<sequence>MTDNLTIYDDIDQKVRPRSDSIYSNPGFLNEERNNPELTLLNDTSSSSATIEESPFVEVAVNVSNTDDPTMPCVTVRSVFLGILLTCLMSFTIQFFAYRTSPIDVNIGIVILVSYLIGELLTRILPKSIFNITINPGPFTVKEHALITIMATSSVRTYEAMEALTVQRIYYNYYLSHFNSILFLLIMQFLSISISGILNRYLIWPAYMIWPKTLMSCSLIRALTHTDESNIGKSRWTSVSRATFFWLIFLFSFIYYWLPGYIFPILSFFSLICMIGPKNLIFSQITGANGLALGAFELDWNAWVAYLDSPILTPFWAHIHILIGFILVAWIGTPLVYYLNIWDTEVAPIFSNRAFDKDGYYFDATQILDDRLRLNKTAHHIYGDAYLTAGNAVAICFTFAGIAALIVHTMIPVRPAKRFQSSANVKSDRLRKGGLLKGQFLFAPDICIPEDEILPSTPQVPIETEKSIKLTKKVLHDDNNESLLTLRRSKRQLSKQLGITKYKSATSFDSFIETRCEDGLEARHTGTVRGRGVYTTKKFFRNDYIVEYAGELLTQAEAKQRENIYGRNHNIGCYMYYFKWGEKVFCVDATEETNRLGRLINHSRKNSNCQPKVFVVRDQPRLVLVALRDIDIGEELFYDYGERRKDIIESFPWLLE</sequence>
<dbReference type="CDD" id="cd10528">
    <property type="entry name" value="SET_SETD8"/>
    <property type="match status" value="1"/>
</dbReference>
<dbReference type="Gene3D" id="2.170.270.10">
    <property type="entry name" value="SET domain"/>
    <property type="match status" value="1"/>
</dbReference>
<evidence type="ECO:0000256" key="1">
    <source>
        <dbReference type="ARBA" id="ARBA00004141"/>
    </source>
</evidence>
<accession>A0A813XVH0</accession>
<keyword evidence="4" id="KW-0571">Peptide transport</keyword>
<dbReference type="GO" id="GO:0015031">
    <property type="term" value="P:protein transport"/>
    <property type="evidence" value="ECO:0007669"/>
    <property type="project" value="UniProtKB-KW"/>
</dbReference>
<feature type="transmembrane region" description="Helical" evidence="8">
    <location>
        <begin position="392"/>
        <end position="411"/>
    </location>
</feature>
<feature type="transmembrane region" description="Helical" evidence="8">
    <location>
        <begin position="236"/>
        <end position="255"/>
    </location>
</feature>
<keyword evidence="6 8" id="KW-1133">Transmembrane helix</keyword>
<dbReference type="SMART" id="SM00317">
    <property type="entry name" value="SET"/>
    <property type="match status" value="1"/>
</dbReference>
<dbReference type="InterPro" id="IPR047266">
    <property type="entry name" value="KMT5A-like_SET"/>
</dbReference>
<comment type="subcellular location">
    <subcellularLocation>
        <location evidence="1">Membrane</location>
        <topology evidence="1">Multi-pass membrane protein</topology>
    </subcellularLocation>
</comment>
<dbReference type="InterPro" id="IPR004648">
    <property type="entry name" value="Oligpept_transpt"/>
</dbReference>
<evidence type="ECO:0000256" key="3">
    <source>
        <dbReference type="ARBA" id="ARBA00022692"/>
    </source>
</evidence>
<gene>
    <name evidence="10" type="ORF">IZO911_LOCUS10973</name>
</gene>
<dbReference type="GO" id="GO:0035673">
    <property type="term" value="F:oligopeptide transmembrane transporter activity"/>
    <property type="evidence" value="ECO:0007669"/>
    <property type="project" value="InterPro"/>
</dbReference>
<feature type="transmembrane region" description="Helical" evidence="8">
    <location>
        <begin position="103"/>
        <end position="121"/>
    </location>
</feature>
<feature type="domain" description="SET" evidence="9">
    <location>
        <begin position="518"/>
        <end position="641"/>
    </location>
</feature>
<evidence type="ECO:0000256" key="4">
    <source>
        <dbReference type="ARBA" id="ARBA00022856"/>
    </source>
</evidence>
<comment type="caution">
    <text evidence="10">The sequence shown here is derived from an EMBL/GenBank/DDBJ whole genome shotgun (WGS) entry which is preliminary data.</text>
</comment>
<keyword evidence="2" id="KW-0813">Transport</keyword>
<evidence type="ECO:0000256" key="2">
    <source>
        <dbReference type="ARBA" id="ARBA00022448"/>
    </source>
</evidence>
<feature type="transmembrane region" description="Helical" evidence="8">
    <location>
        <begin position="204"/>
        <end position="224"/>
    </location>
</feature>
<dbReference type="EMBL" id="CAJNOE010000081">
    <property type="protein sequence ID" value="CAF0876967.1"/>
    <property type="molecule type" value="Genomic_DNA"/>
</dbReference>
<evidence type="ECO:0000259" key="9">
    <source>
        <dbReference type="PROSITE" id="PS50280"/>
    </source>
</evidence>